<organism evidence="6 7">
    <name type="scientific">Candidatus Aphodomorpha intestinavium</name>
    <dbReference type="NCBI Taxonomy" id="2840672"/>
    <lineage>
        <taxon>Bacteria</taxon>
        <taxon>Bacillati</taxon>
        <taxon>Bacillota</taxon>
        <taxon>Clostridia</taxon>
        <taxon>Eubacteriales</taxon>
        <taxon>Candidatus Aphodomorpha</taxon>
    </lineage>
</organism>
<dbReference type="AlphaFoldDB" id="A0A9D1SS30"/>
<comment type="caution">
    <text evidence="6">The sequence shown here is derived from an EMBL/GenBank/DDBJ whole genome shotgun (WGS) entry which is preliminary data.</text>
</comment>
<dbReference type="Gene3D" id="3.40.50.300">
    <property type="entry name" value="P-loop containing nucleotide triphosphate hydrolases"/>
    <property type="match status" value="1"/>
</dbReference>
<comment type="similarity">
    <text evidence="1">Belongs to the ABC transporter superfamily.</text>
</comment>
<keyword evidence="3" id="KW-0547">Nucleotide-binding</keyword>
<dbReference type="PROSITE" id="PS50893">
    <property type="entry name" value="ABC_TRANSPORTER_2"/>
    <property type="match status" value="1"/>
</dbReference>
<keyword evidence="4 6" id="KW-0067">ATP-binding</keyword>
<feature type="non-terminal residue" evidence="6">
    <location>
        <position position="196"/>
    </location>
</feature>
<name>A0A9D1SS30_9FIRM</name>
<dbReference type="SUPFAM" id="SSF52540">
    <property type="entry name" value="P-loop containing nucleoside triphosphate hydrolases"/>
    <property type="match status" value="1"/>
</dbReference>
<reference evidence="6" key="1">
    <citation type="submission" date="2020-10" db="EMBL/GenBank/DDBJ databases">
        <authorList>
            <person name="Gilroy R."/>
        </authorList>
    </citation>
    <scope>NUCLEOTIDE SEQUENCE</scope>
    <source>
        <strain evidence="6">ChiGjej2B2-16831</strain>
    </source>
</reference>
<sequence>MPQPVIEVERLTKRFGSETAVNDVSFTFERGRIYGIVGRNGSGKTVLLKCILGLMPVTAGRIRILGAPVDSRSLAHVGMIIEAPGFLPGYDAFRNLWMLASIRGRADRERVRESIRLVGLDPHSRKSVGKYSLGMRQRLGIAQAIMEDPDVLLLDEPMNGLDNRGVEDMRALFLRLKEQGKTLLIASHNREDIDLL</sequence>
<evidence type="ECO:0000313" key="6">
    <source>
        <dbReference type="EMBL" id="HIU93698.1"/>
    </source>
</evidence>
<dbReference type="SMART" id="SM00382">
    <property type="entry name" value="AAA"/>
    <property type="match status" value="1"/>
</dbReference>
<dbReference type="PANTHER" id="PTHR43335:SF4">
    <property type="entry name" value="ABC TRANSPORTER, ATP-BINDING PROTEIN"/>
    <property type="match status" value="1"/>
</dbReference>
<evidence type="ECO:0000256" key="3">
    <source>
        <dbReference type="ARBA" id="ARBA00022741"/>
    </source>
</evidence>
<dbReference type="Pfam" id="PF00005">
    <property type="entry name" value="ABC_tran"/>
    <property type="match status" value="1"/>
</dbReference>
<dbReference type="InterPro" id="IPR027417">
    <property type="entry name" value="P-loop_NTPase"/>
</dbReference>
<dbReference type="InterPro" id="IPR017871">
    <property type="entry name" value="ABC_transporter-like_CS"/>
</dbReference>
<evidence type="ECO:0000256" key="2">
    <source>
        <dbReference type="ARBA" id="ARBA00022448"/>
    </source>
</evidence>
<evidence type="ECO:0000313" key="7">
    <source>
        <dbReference type="Proteomes" id="UP000824128"/>
    </source>
</evidence>
<dbReference type="Proteomes" id="UP000824128">
    <property type="component" value="Unassembled WGS sequence"/>
</dbReference>
<proteinExistence type="inferred from homology"/>
<dbReference type="PROSITE" id="PS00211">
    <property type="entry name" value="ABC_TRANSPORTER_1"/>
    <property type="match status" value="1"/>
</dbReference>
<dbReference type="InterPro" id="IPR003593">
    <property type="entry name" value="AAA+_ATPase"/>
</dbReference>
<dbReference type="GO" id="GO:0016887">
    <property type="term" value="F:ATP hydrolysis activity"/>
    <property type="evidence" value="ECO:0007669"/>
    <property type="project" value="InterPro"/>
</dbReference>
<gene>
    <name evidence="6" type="ORF">IAD24_00925</name>
</gene>
<evidence type="ECO:0000256" key="1">
    <source>
        <dbReference type="ARBA" id="ARBA00005417"/>
    </source>
</evidence>
<dbReference type="InterPro" id="IPR003439">
    <property type="entry name" value="ABC_transporter-like_ATP-bd"/>
</dbReference>
<dbReference type="EMBL" id="DVNZ01000031">
    <property type="protein sequence ID" value="HIU93698.1"/>
    <property type="molecule type" value="Genomic_DNA"/>
</dbReference>
<dbReference type="GO" id="GO:0005524">
    <property type="term" value="F:ATP binding"/>
    <property type="evidence" value="ECO:0007669"/>
    <property type="project" value="UniProtKB-KW"/>
</dbReference>
<reference evidence="6" key="2">
    <citation type="journal article" date="2021" name="PeerJ">
        <title>Extensive microbial diversity within the chicken gut microbiome revealed by metagenomics and culture.</title>
        <authorList>
            <person name="Gilroy R."/>
            <person name="Ravi A."/>
            <person name="Getino M."/>
            <person name="Pursley I."/>
            <person name="Horton D.L."/>
            <person name="Alikhan N.F."/>
            <person name="Baker D."/>
            <person name="Gharbi K."/>
            <person name="Hall N."/>
            <person name="Watson M."/>
            <person name="Adriaenssens E.M."/>
            <person name="Foster-Nyarko E."/>
            <person name="Jarju S."/>
            <person name="Secka A."/>
            <person name="Antonio M."/>
            <person name="Oren A."/>
            <person name="Chaudhuri R.R."/>
            <person name="La Ragione R."/>
            <person name="Hildebrand F."/>
            <person name="Pallen M.J."/>
        </authorList>
    </citation>
    <scope>NUCLEOTIDE SEQUENCE</scope>
    <source>
        <strain evidence="6">ChiGjej2B2-16831</strain>
    </source>
</reference>
<evidence type="ECO:0000256" key="4">
    <source>
        <dbReference type="ARBA" id="ARBA00022840"/>
    </source>
</evidence>
<evidence type="ECO:0000259" key="5">
    <source>
        <dbReference type="PROSITE" id="PS50893"/>
    </source>
</evidence>
<dbReference type="PANTHER" id="PTHR43335">
    <property type="entry name" value="ABC TRANSPORTER, ATP-BINDING PROTEIN"/>
    <property type="match status" value="1"/>
</dbReference>
<keyword evidence="2" id="KW-0813">Transport</keyword>
<accession>A0A9D1SS30</accession>
<protein>
    <submittedName>
        <fullName evidence="6">ATP-binding cassette domain-containing protein</fullName>
    </submittedName>
</protein>
<feature type="domain" description="ABC transporter" evidence="5">
    <location>
        <begin position="6"/>
        <end position="196"/>
    </location>
</feature>